<sequence length="74" mass="8302">MRNVTEDEEPCGKCSYQQSCGRKCHRRGTGGKVNQFFVAERLCSARQIRGNEQDTACVAQDINNCAIWPNPDIP</sequence>
<reference evidence="2" key="1">
    <citation type="submission" date="2022-11" db="UniProtKB">
        <authorList>
            <consortium name="WormBaseParasite"/>
        </authorList>
    </citation>
    <scope>IDENTIFICATION</scope>
</reference>
<evidence type="ECO:0000313" key="1">
    <source>
        <dbReference type="Proteomes" id="UP000887566"/>
    </source>
</evidence>
<organism evidence="1 2">
    <name type="scientific">Plectus sambesii</name>
    <dbReference type="NCBI Taxonomy" id="2011161"/>
    <lineage>
        <taxon>Eukaryota</taxon>
        <taxon>Metazoa</taxon>
        <taxon>Ecdysozoa</taxon>
        <taxon>Nematoda</taxon>
        <taxon>Chromadorea</taxon>
        <taxon>Plectida</taxon>
        <taxon>Plectina</taxon>
        <taxon>Plectoidea</taxon>
        <taxon>Plectidae</taxon>
        <taxon>Plectus</taxon>
    </lineage>
</organism>
<dbReference type="PANTHER" id="PTHR37443:SF2">
    <property type="entry name" value="PROTEIN CBG15264"/>
    <property type="match status" value="1"/>
</dbReference>
<keyword evidence="1" id="KW-1185">Reference proteome</keyword>
<name>A0A914VMB7_9BILA</name>
<dbReference type="WBParaSite" id="PSAMB.scaffold22260size518.g38560.t1">
    <property type="protein sequence ID" value="PSAMB.scaffold22260size518.g38560.t1"/>
    <property type="gene ID" value="PSAMB.scaffold22260size518.g38560"/>
</dbReference>
<dbReference type="InterPro" id="IPR040271">
    <property type="entry name" value="T19C3.2-like"/>
</dbReference>
<accession>A0A914VMB7</accession>
<dbReference type="AlphaFoldDB" id="A0A914VMB7"/>
<protein>
    <submittedName>
        <fullName evidence="2">Uncharacterized protein</fullName>
    </submittedName>
</protein>
<evidence type="ECO:0000313" key="2">
    <source>
        <dbReference type="WBParaSite" id="PSAMB.scaffold22260size518.g38560.t1"/>
    </source>
</evidence>
<proteinExistence type="predicted"/>
<dbReference type="PANTHER" id="PTHR37443">
    <property type="entry name" value="PROTEIN CBG09852-RELATED"/>
    <property type="match status" value="1"/>
</dbReference>
<dbReference type="Proteomes" id="UP000887566">
    <property type="component" value="Unplaced"/>
</dbReference>